<dbReference type="AlphaFoldDB" id="A0A1I3EJY1"/>
<dbReference type="SUPFAM" id="SSF53686">
    <property type="entry name" value="Tryptophan synthase beta subunit-like PLP-dependent enzymes"/>
    <property type="match status" value="1"/>
</dbReference>
<dbReference type="GO" id="GO:1901605">
    <property type="term" value="P:alpha-amino acid metabolic process"/>
    <property type="evidence" value="ECO:0007669"/>
    <property type="project" value="UniProtKB-ARBA"/>
</dbReference>
<evidence type="ECO:0000259" key="3">
    <source>
        <dbReference type="Pfam" id="PF00291"/>
    </source>
</evidence>
<sequence length="351" mass="37968">MGSRMTAQIDIRPIFFFPLRTFTRNAPACGGAGVVATLNLKMLNSLSRLAASRVVTPLVCITLPDYGAPVWCKLEYLQPSGSTKDRIARYILNRAIRRGELLEGGTIVEASSGSTSIAFALASAQLGLHFTAVMPDGVSHERIMIIRAYGADVELTPRSEGVLGSIRRAQQLACESGAFWPRQFSNPDNARAHRDETAGEILSQMTTGSVDIFVSGVGTGGTLVGVTQGLREAGCQVKPVLARPVNSRLISDVECCSFSQRIPGVVEGMSEIFEAAEMPDMCTYEISDDDAIQATRQLIRSGFPVGPSSGLNYLAAVRAYHEHGGQPVCLTVFPDRMERYFSTELFHEKGE</sequence>
<comment type="cofactor">
    <cofactor evidence="1">
        <name>pyridoxal 5'-phosphate</name>
        <dbReference type="ChEBI" id="CHEBI:597326"/>
    </cofactor>
</comment>
<dbReference type="STRING" id="1576369.SAMN05421753_104251"/>
<protein>
    <submittedName>
        <fullName evidence="4">Cysteine synthase A</fullName>
    </submittedName>
</protein>
<proteinExistence type="predicted"/>
<dbReference type="Gene3D" id="3.40.50.1100">
    <property type="match status" value="2"/>
</dbReference>
<dbReference type="Pfam" id="PF00291">
    <property type="entry name" value="PALP"/>
    <property type="match status" value="1"/>
</dbReference>
<keyword evidence="2" id="KW-0663">Pyridoxal phosphate</keyword>
<dbReference type="EMBL" id="FOQD01000004">
    <property type="protein sequence ID" value="SFH99120.1"/>
    <property type="molecule type" value="Genomic_DNA"/>
</dbReference>
<evidence type="ECO:0000256" key="2">
    <source>
        <dbReference type="ARBA" id="ARBA00022898"/>
    </source>
</evidence>
<dbReference type="InterPro" id="IPR050214">
    <property type="entry name" value="Cys_Synth/Cystath_Beta-Synth"/>
</dbReference>
<keyword evidence="5" id="KW-1185">Reference proteome</keyword>
<organism evidence="4 5">
    <name type="scientific">Planctomicrobium piriforme</name>
    <dbReference type="NCBI Taxonomy" id="1576369"/>
    <lineage>
        <taxon>Bacteria</taxon>
        <taxon>Pseudomonadati</taxon>
        <taxon>Planctomycetota</taxon>
        <taxon>Planctomycetia</taxon>
        <taxon>Planctomycetales</taxon>
        <taxon>Planctomycetaceae</taxon>
        <taxon>Planctomicrobium</taxon>
    </lineage>
</organism>
<feature type="domain" description="Tryptophan synthase beta chain-like PALP" evidence="3">
    <location>
        <begin position="56"/>
        <end position="332"/>
    </location>
</feature>
<gene>
    <name evidence="4" type="ORF">SAMN05421753_104251</name>
</gene>
<dbReference type="PANTHER" id="PTHR10314">
    <property type="entry name" value="CYSTATHIONINE BETA-SYNTHASE"/>
    <property type="match status" value="1"/>
</dbReference>
<name>A0A1I3EJY1_9PLAN</name>
<dbReference type="Proteomes" id="UP000199518">
    <property type="component" value="Unassembled WGS sequence"/>
</dbReference>
<dbReference type="InterPro" id="IPR001926">
    <property type="entry name" value="TrpB-like_PALP"/>
</dbReference>
<reference evidence="5" key="1">
    <citation type="submission" date="2016-10" db="EMBL/GenBank/DDBJ databases">
        <authorList>
            <person name="Varghese N."/>
            <person name="Submissions S."/>
        </authorList>
    </citation>
    <scope>NUCLEOTIDE SEQUENCE [LARGE SCALE GENOMIC DNA]</scope>
    <source>
        <strain evidence="5">DSM 26348</strain>
    </source>
</reference>
<evidence type="ECO:0000313" key="4">
    <source>
        <dbReference type="EMBL" id="SFH99120.1"/>
    </source>
</evidence>
<accession>A0A1I3EJY1</accession>
<dbReference type="InterPro" id="IPR036052">
    <property type="entry name" value="TrpB-like_PALP_sf"/>
</dbReference>
<evidence type="ECO:0000313" key="5">
    <source>
        <dbReference type="Proteomes" id="UP000199518"/>
    </source>
</evidence>
<dbReference type="CDD" id="cd01561">
    <property type="entry name" value="CBS_like"/>
    <property type="match status" value="1"/>
</dbReference>
<evidence type="ECO:0000256" key="1">
    <source>
        <dbReference type="ARBA" id="ARBA00001933"/>
    </source>
</evidence>